<protein>
    <recommendedName>
        <fullName evidence="5">LIM zinc-binding domain-containing protein</fullName>
    </recommendedName>
</protein>
<dbReference type="InterPro" id="IPR001781">
    <property type="entry name" value="Znf_LIM"/>
</dbReference>
<accession>A0ABN8R6R5</accession>
<keyword evidence="1 4" id="KW-0479">Metal-binding</keyword>
<comment type="caution">
    <text evidence="6">The sequence shown here is derived from an EMBL/GenBank/DDBJ whole genome shotgun (WGS) entry which is preliminary data.</text>
</comment>
<gene>
    <name evidence="6" type="ORF">PEVE_00009664</name>
</gene>
<keyword evidence="7" id="KW-1185">Reference proteome</keyword>
<evidence type="ECO:0000256" key="2">
    <source>
        <dbReference type="ARBA" id="ARBA00022833"/>
    </source>
</evidence>
<name>A0ABN8R6R5_9CNID</name>
<dbReference type="PROSITE" id="PS00478">
    <property type="entry name" value="LIM_DOMAIN_1"/>
    <property type="match status" value="2"/>
</dbReference>
<dbReference type="Gene3D" id="2.10.110.10">
    <property type="entry name" value="Cysteine Rich Protein"/>
    <property type="match status" value="2"/>
</dbReference>
<dbReference type="PANTHER" id="PTHR46074:SF5">
    <property type="entry name" value="LIM DOMAIN-CONTAINING PROTEIN C"/>
    <property type="match status" value="1"/>
</dbReference>
<evidence type="ECO:0000256" key="3">
    <source>
        <dbReference type="ARBA" id="ARBA00023038"/>
    </source>
</evidence>
<dbReference type="Pfam" id="PF00412">
    <property type="entry name" value="LIM"/>
    <property type="match status" value="2"/>
</dbReference>
<evidence type="ECO:0000313" key="7">
    <source>
        <dbReference type="Proteomes" id="UP001159427"/>
    </source>
</evidence>
<dbReference type="EMBL" id="CALNXI010001674">
    <property type="protein sequence ID" value="CAH3174670.1"/>
    <property type="molecule type" value="Genomic_DNA"/>
</dbReference>
<proteinExistence type="predicted"/>
<evidence type="ECO:0000313" key="6">
    <source>
        <dbReference type="EMBL" id="CAH3174670.1"/>
    </source>
</evidence>
<feature type="domain" description="LIM zinc-binding" evidence="5">
    <location>
        <begin position="2"/>
        <end position="63"/>
    </location>
</feature>
<keyword evidence="3 4" id="KW-0440">LIM domain</keyword>
<dbReference type="PROSITE" id="PS50023">
    <property type="entry name" value="LIM_DOMAIN_2"/>
    <property type="match status" value="2"/>
</dbReference>
<keyword evidence="2 4" id="KW-0862">Zinc</keyword>
<dbReference type="Proteomes" id="UP001159427">
    <property type="component" value="Unassembled WGS sequence"/>
</dbReference>
<feature type="domain" description="LIM zinc-binding" evidence="5">
    <location>
        <begin position="89"/>
        <end position="150"/>
    </location>
</feature>
<reference evidence="6 7" key="1">
    <citation type="submission" date="2022-05" db="EMBL/GenBank/DDBJ databases">
        <authorList>
            <consortium name="Genoscope - CEA"/>
            <person name="William W."/>
        </authorList>
    </citation>
    <scope>NUCLEOTIDE SEQUENCE [LARGE SCALE GENOMIC DNA]</scope>
</reference>
<evidence type="ECO:0000256" key="1">
    <source>
        <dbReference type="ARBA" id="ARBA00022723"/>
    </source>
</evidence>
<dbReference type="SUPFAM" id="SSF57716">
    <property type="entry name" value="Glucocorticoid receptor-like (DNA-binding domain)"/>
    <property type="match status" value="3"/>
</dbReference>
<dbReference type="CDD" id="cd09401">
    <property type="entry name" value="LIM_TLP_like"/>
    <property type="match status" value="1"/>
</dbReference>
<evidence type="ECO:0000256" key="4">
    <source>
        <dbReference type="PROSITE-ProRule" id="PRU00125"/>
    </source>
</evidence>
<dbReference type="PANTHER" id="PTHR46074">
    <property type="entry name" value="CYSTEINE-RICH PROTEIN CRIP FAMILY MEMBER"/>
    <property type="match status" value="1"/>
</dbReference>
<dbReference type="SMART" id="SM00132">
    <property type="entry name" value="LIM"/>
    <property type="match status" value="2"/>
</dbReference>
<organism evidence="6 7">
    <name type="scientific">Porites evermanni</name>
    <dbReference type="NCBI Taxonomy" id="104178"/>
    <lineage>
        <taxon>Eukaryota</taxon>
        <taxon>Metazoa</taxon>
        <taxon>Cnidaria</taxon>
        <taxon>Anthozoa</taxon>
        <taxon>Hexacorallia</taxon>
        <taxon>Scleractinia</taxon>
        <taxon>Fungiina</taxon>
        <taxon>Poritidae</taxon>
        <taxon>Porites</taxon>
    </lineage>
</organism>
<evidence type="ECO:0000259" key="5">
    <source>
        <dbReference type="PROSITE" id="PS50023"/>
    </source>
</evidence>
<sequence length="163" mass="18336">MPKCPTCGKEVYFAERVSSIGKDWHRGCLKCAKCKKTLSPGGHSEVTHLEFSYEYIFLIVLAKSSRKNIRNIEAKISLILKARNSDMSRKCPTCDKTVYMGEKKESLGNWYHPLCLKCRKCGRQLAVGNHAERKGEPYCHNPCYASQFGPGGFGHGGTESHKY</sequence>